<keyword evidence="12 14" id="KW-0378">Hydrolase</keyword>
<dbReference type="InterPro" id="IPR036397">
    <property type="entry name" value="RNaseH_sf"/>
</dbReference>
<dbReference type="EMBL" id="JAUSTR010000001">
    <property type="protein sequence ID" value="MDQ0161718.1"/>
    <property type="molecule type" value="Genomic_DNA"/>
</dbReference>
<keyword evidence="9 14" id="KW-0540">Nuclease</keyword>
<evidence type="ECO:0000256" key="5">
    <source>
        <dbReference type="ARBA" id="ARBA00007383"/>
    </source>
</evidence>
<feature type="binding site" evidence="14 15">
    <location>
        <position position="79"/>
    </location>
    <ligand>
        <name>a divalent metal cation</name>
        <dbReference type="ChEBI" id="CHEBI:60240"/>
    </ligand>
</feature>
<keyword evidence="8 14" id="KW-0963">Cytoplasm</keyword>
<dbReference type="PANTHER" id="PTHR10954:SF18">
    <property type="entry name" value="RIBONUCLEASE HII"/>
    <property type="match status" value="1"/>
</dbReference>
<dbReference type="InterPro" id="IPR012337">
    <property type="entry name" value="RNaseH-like_sf"/>
</dbReference>
<feature type="domain" description="RNase H type-2" evidence="17">
    <location>
        <begin position="72"/>
        <end position="258"/>
    </location>
</feature>
<evidence type="ECO:0000256" key="4">
    <source>
        <dbReference type="ARBA" id="ARBA00004496"/>
    </source>
</evidence>
<dbReference type="Pfam" id="PF01351">
    <property type="entry name" value="RNase_HII"/>
    <property type="match status" value="1"/>
</dbReference>
<evidence type="ECO:0000256" key="8">
    <source>
        <dbReference type="ARBA" id="ARBA00022490"/>
    </source>
</evidence>
<dbReference type="InterPro" id="IPR001352">
    <property type="entry name" value="RNase_HII/HIII"/>
</dbReference>
<evidence type="ECO:0000256" key="3">
    <source>
        <dbReference type="ARBA" id="ARBA00004065"/>
    </source>
</evidence>
<keyword evidence="13 14" id="KW-0464">Manganese</keyword>
<keyword evidence="10 14" id="KW-0479">Metal-binding</keyword>
<dbReference type="InterPro" id="IPR024567">
    <property type="entry name" value="RNase_HII/HIII_dom"/>
</dbReference>
<feature type="binding site" evidence="14 15">
    <location>
        <position position="78"/>
    </location>
    <ligand>
        <name>a divalent metal cation</name>
        <dbReference type="ChEBI" id="CHEBI:60240"/>
    </ligand>
</feature>
<comment type="function">
    <text evidence="3 14 16">Endonuclease that specifically degrades the RNA of RNA-DNA hybrids.</text>
</comment>
<keyword evidence="11 14" id="KW-0255">Endonuclease</keyword>
<evidence type="ECO:0000313" key="18">
    <source>
        <dbReference type="EMBL" id="MDQ0161718.1"/>
    </source>
</evidence>
<comment type="cofactor">
    <cofactor evidence="14 15">
        <name>Mn(2+)</name>
        <dbReference type="ChEBI" id="CHEBI:29035"/>
    </cofactor>
    <cofactor evidence="14 15">
        <name>Mg(2+)</name>
        <dbReference type="ChEBI" id="CHEBI:18420"/>
    </cofactor>
    <text evidence="14 15">Manganese or magnesium. Binds 1 divalent metal ion per monomer in the absence of substrate. May bind a second metal ion after substrate binding.</text>
</comment>
<evidence type="ECO:0000256" key="11">
    <source>
        <dbReference type="ARBA" id="ARBA00022759"/>
    </source>
</evidence>
<proteinExistence type="inferred from homology"/>
<dbReference type="RefSeq" id="WP_044895575.1">
    <property type="nucleotide sequence ID" value="NZ_JAUSTR010000001.1"/>
</dbReference>
<evidence type="ECO:0000259" key="17">
    <source>
        <dbReference type="PROSITE" id="PS51975"/>
    </source>
</evidence>
<organism evidence="18 19">
    <name type="scientific">Aeribacillus alveayuensis</name>
    <dbReference type="NCBI Taxonomy" id="279215"/>
    <lineage>
        <taxon>Bacteria</taxon>
        <taxon>Bacillati</taxon>
        <taxon>Bacillota</taxon>
        <taxon>Bacilli</taxon>
        <taxon>Bacillales</taxon>
        <taxon>Bacillaceae</taxon>
        <taxon>Aeribacillus</taxon>
    </lineage>
</organism>
<evidence type="ECO:0000256" key="13">
    <source>
        <dbReference type="ARBA" id="ARBA00023211"/>
    </source>
</evidence>
<sequence>MQKLTVKEIEAKLLHVKDRHDPFLKNCEQDERKTVQALVKKWLKQYQDVQALKKEFERMKTYEKQLKEKGYQWIAGIDEVGRGPLAGPVVAAAVILPDDFYVLGLTDSKKLSEKKREEYYQKIMDKALDVGVGIVQARDIDKFNIYEATKIAMQKAIHNLKVHKPDYLLIDAMKLPVNIPQTSIVKGDAKSISIAASSIVAKVTRDRYMRQLAEKYPQYGFEHHMGYGTKQHLEALKHFGATKEHRLTFAPVKTYIKR</sequence>
<comment type="caution">
    <text evidence="18">The sequence shown here is derived from an EMBL/GenBank/DDBJ whole genome shotgun (WGS) entry which is preliminary data.</text>
</comment>
<evidence type="ECO:0000256" key="12">
    <source>
        <dbReference type="ARBA" id="ARBA00022801"/>
    </source>
</evidence>
<reference evidence="18 19" key="1">
    <citation type="submission" date="2023-07" db="EMBL/GenBank/DDBJ databases">
        <title>Genomic Encyclopedia of Type Strains, Phase IV (KMG-IV): sequencing the most valuable type-strain genomes for metagenomic binning, comparative biology and taxonomic classification.</title>
        <authorList>
            <person name="Goeker M."/>
        </authorList>
    </citation>
    <scope>NUCLEOTIDE SEQUENCE [LARGE SCALE GENOMIC DNA]</scope>
    <source>
        <strain evidence="18 19">DSM 19092</strain>
    </source>
</reference>
<dbReference type="Proteomes" id="UP001225646">
    <property type="component" value="Unassembled WGS sequence"/>
</dbReference>
<dbReference type="EC" id="3.1.26.4" evidence="6 14"/>
<comment type="cofactor">
    <cofactor evidence="2">
        <name>Mg(2+)</name>
        <dbReference type="ChEBI" id="CHEBI:18420"/>
    </cofactor>
</comment>
<dbReference type="HAMAP" id="MF_00052_B">
    <property type="entry name" value="RNase_HII_B"/>
    <property type="match status" value="1"/>
</dbReference>
<keyword evidence="19" id="KW-1185">Reference proteome</keyword>
<comment type="similarity">
    <text evidence="5 14 16">Belongs to the RNase HII family.</text>
</comment>
<evidence type="ECO:0000256" key="10">
    <source>
        <dbReference type="ARBA" id="ARBA00022723"/>
    </source>
</evidence>
<accession>A0ABT9VL83</accession>
<evidence type="ECO:0000256" key="1">
    <source>
        <dbReference type="ARBA" id="ARBA00000077"/>
    </source>
</evidence>
<comment type="subcellular location">
    <subcellularLocation>
        <location evidence="4 14">Cytoplasm</location>
    </subcellularLocation>
</comment>
<dbReference type="NCBIfam" id="NF000595">
    <property type="entry name" value="PRK00015.1-3"/>
    <property type="match status" value="1"/>
</dbReference>
<dbReference type="PROSITE" id="PS51975">
    <property type="entry name" value="RNASE_H_2"/>
    <property type="match status" value="1"/>
</dbReference>
<evidence type="ECO:0000313" key="19">
    <source>
        <dbReference type="Proteomes" id="UP001225646"/>
    </source>
</evidence>
<protein>
    <recommendedName>
        <fullName evidence="7 14">Ribonuclease HII</fullName>
        <shortName evidence="14">RNase HII</shortName>
        <ecNumber evidence="6 14">3.1.26.4</ecNumber>
    </recommendedName>
</protein>
<evidence type="ECO:0000256" key="9">
    <source>
        <dbReference type="ARBA" id="ARBA00022722"/>
    </source>
</evidence>
<evidence type="ECO:0000256" key="15">
    <source>
        <dbReference type="PROSITE-ProRule" id="PRU01319"/>
    </source>
</evidence>
<dbReference type="InterPro" id="IPR022898">
    <property type="entry name" value="RNase_HII"/>
</dbReference>
<evidence type="ECO:0000256" key="2">
    <source>
        <dbReference type="ARBA" id="ARBA00001946"/>
    </source>
</evidence>
<dbReference type="GO" id="GO:0004523">
    <property type="term" value="F:RNA-DNA hybrid ribonuclease activity"/>
    <property type="evidence" value="ECO:0007669"/>
    <property type="project" value="UniProtKB-EC"/>
</dbReference>
<dbReference type="Gene3D" id="3.30.420.10">
    <property type="entry name" value="Ribonuclease H-like superfamily/Ribonuclease H"/>
    <property type="match status" value="1"/>
</dbReference>
<dbReference type="NCBIfam" id="NF000594">
    <property type="entry name" value="PRK00015.1-1"/>
    <property type="match status" value="1"/>
</dbReference>
<feature type="binding site" evidence="14 15">
    <location>
        <position position="171"/>
    </location>
    <ligand>
        <name>a divalent metal cation</name>
        <dbReference type="ChEBI" id="CHEBI:60240"/>
    </ligand>
</feature>
<name>A0ABT9VL83_9BACI</name>
<evidence type="ECO:0000256" key="14">
    <source>
        <dbReference type="HAMAP-Rule" id="MF_00052"/>
    </source>
</evidence>
<dbReference type="CDD" id="cd07182">
    <property type="entry name" value="RNase_HII_bacteria_HII_like"/>
    <property type="match status" value="1"/>
</dbReference>
<evidence type="ECO:0000256" key="7">
    <source>
        <dbReference type="ARBA" id="ARBA00019179"/>
    </source>
</evidence>
<evidence type="ECO:0000256" key="6">
    <source>
        <dbReference type="ARBA" id="ARBA00012180"/>
    </source>
</evidence>
<comment type="catalytic activity">
    <reaction evidence="1 14 15 16">
        <text>Endonucleolytic cleavage to 5'-phosphomonoester.</text>
        <dbReference type="EC" id="3.1.26.4"/>
    </reaction>
</comment>
<dbReference type="SUPFAM" id="SSF53098">
    <property type="entry name" value="Ribonuclease H-like"/>
    <property type="match status" value="1"/>
</dbReference>
<evidence type="ECO:0000256" key="16">
    <source>
        <dbReference type="RuleBase" id="RU003515"/>
    </source>
</evidence>
<gene>
    <name evidence="14" type="primary">rnhB</name>
    <name evidence="18" type="ORF">J2S06_000788</name>
</gene>
<dbReference type="PANTHER" id="PTHR10954">
    <property type="entry name" value="RIBONUCLEASE H2 SUBUNIT A"/>
    <property type="match status" value="1"/>
</dbReference>